<accession>A0A974CM88</accession>
<evidence type="ECO:0000313" key="2">
    <source>
        <dbReference type="Proteomes" id="UP000694892"/>
    </source>
</evidence>
<organism evidence="1 2">
    <name type="scientific">Xenopus laevis</name>
    <name type="common">African clawed frog</name>
    <dbReference type="NCBI Taxonomy" id="8355"/>
    <lineage>
        <taxon>Eukaryota</taxon>
        <taxon>Metazoa</taxon>
        <taxon>Chordata</taxon>
        <taxon>Craniata</taxon>
        <taxon>Vertebrata</taxon>
        <taxon>Euteleostomi</taxon>
        <taxon>Amphibia</taxon>
        <taxon>Batrachia</taxon>
        <taxon>Anura</taxon>
        <taxon>Pipoidea</taxon>
        <taxon>Pipidae</taxon>
        <taxon>Xenopodinae</taxon>
        <taxon>Xenopus</taxon>
        <taxon>Xenopus</taxon>
    </lineage>
</organism>
<evidence type="ECO:0008006" key="3">
    <source>
        <dbReference type="Google" id="ProtNLM"/>
    </source>
</evidence>
<dbReference type="EMBL" id="CM004476">
    <property type="protein sequence ID" value="OCT76049.1"/>
    <property type="molecule type" value="Genomic_DNA"/>
</dbReference>
<dbReference type="AlphaFoldDB" id="A0A974CM88"/>
<proteinExistence type="predicted"/>
<protein>
    <recommendedName>
        <fullName evidence="3">Reverse transcriptase domain-containing protein</fullName>
    </recommendedName>
</protein>
<name>A0A974CM88_XENLA</name>
<reference evidence="2" key="1">
    <citation type="journal article" date="2016" name="Nature">
        <title>Genome evolution in the allotetraploid frog Xenopus laevis.</title>
        <authorList>
            <person name="Session A.M."/>
            <person name="Uno Y."/>
            <person name="Kwon T."/>
            <person name="Chapman J.A."/>
            <person name="Toyoda A."/>
            <person name="Takahashi S."/>
            <person name="Fukui A."/>
            <person name="Hikosaka A."/>
            <person name="Suzuki A."/>
            <person name="Kondo M."/>
            <person name="van Heeringen S.J."/>
            <person name="Quigley I."/>
            <person name="Heinz S."/>
            <person name="Ogino H."/>
            <person name="Ochi H."/>
            <person name="Hellsten U."/>
            <person name="Lyons J.B."/>
            <person name="Simakov O."/>
            <person name="Putnam N."/>
            <person name="Stites J."/>
            <person name="Kuroki Y."/>
            <person name="Tanaka T."/>
            <person name="Michiue T."/>
            <person name="Watanabe M."/>
            <person name="Bogdanovic O."/>
            <person name="Lister R."/>
            <person name="Georgiou G."/>
            <person name="Paranjpe S.S."/>
            <person name="van Kruijsbergen I."/>
            <person name="Shu S."/>
            <person name="Carlson J."/>
            <person name="Kinoshita T."/>
            <person name="Ohta Y."/>
            <person name="Mawaribuchi S."/>
            <person name="Jenkins J."/>
            <person name="Grimwood J."/>
            <person name="Schmutz J."/>
            <person name="Mitros T."/>
            <person name="Mozaffari S.V."/>
            <person name="Suzuki Y."/>
            <person name="Haramoto Y."/>
            <person name="Yamamoto T.S."/>
            <person name="Takagi C."/>
            <person name="Heald R."/>
            <person name="Miller K."/>
            <person name="Haudenschild C."/>
            <person name="Kitzman J."/>
            <person name="Nakayama T."/>
            <person name="Izutsu Y."/>
            <person name="Robert J."/>
            <person name="Fortriede J."/>
            <person name="Burns K."/>
            <person name="Lotay V."/>
            <person name="Karimi K."/>
            <person name="Yasuoka Y."/>
            <person name="Dichmann D.S."/>
            <person name="Flajnik M.F."/>
            <person name="Houston D.W."/>
            <person name="Shendure J."/>
            <person name="DuPasquier L."/>
            <person name="Vize P.D."/>
            <person name="Zorn A.M."/>
            <person name="Ito M."/>
            <person name="Marcotte E.M."/>
            <person name="Wallingford J.B."/>
            <person name="Ito Y."/>
            <person name="Asashima M."/>
            <person name="Ueno N."/>
            <person name="Matsuda Y."/>
            <person name="Veenstra G.J."/>
            <person name="Fujiyama A."/>
            <person name="Harland R.M."/>
            <person name="Taira M."/>
            <person name="Rokhsar D.S."/>
        </authorList>
    </citation>
    <scope>NUCLEOTIDE SEQUENCE [LARGE SCALE GENOMIC DNA]</scope>
    <source>
        <strain evidence="2">J</strain>
    </source>
</reference>
<dbReference type="PANTHER" id="PTHR21301:SF13">
    <property type="match status" value="1"/>
</dbReference>
<dbReference type="OMA" id="THIPNTI"/>
<dbReference type="Proteomes" id="UP000694892">
    <property type="component" value="Chromosome 6L"/>
</dbReference>
<sequence length="151" mass="18170">MYKADALKQLNEDVTSLYTNIKHKAGIRAVNSFLEGESNFWIDYRTFLIDLLQFFLTHNYFVFNDKYYLQVQGTAMGVTYANVFLGWWEQFYVFSENTDQWTCHINQWLRYSDDLLIIWEGLVESLQQFFDVLNDNNLNLYVYEMYIVPNK</sequence>
<gene>
    <name evidence="1" type="ORF">XELAEV_18031237mg</name>
</gene>
<dbReference type="PANTHER" id="PTHR21301">
    <property type="entry name" value="REVERSE TRANSCRIPTASE"/>
    <property type="match status" value="1"/>
</dbReference>
<evidence type="ECO:0000313" key="1">
    <source>
        <dbReference type="EMBL" id="OCT76049.1"/>
    </source>
</evidence>